<dbReference type="GO" id="GO:0016887">
    <property type="term" value="F:ATP hydrolysis activity"/>
    <property type="evidence" value="ECO:0007669"/>
    <property type="project" value="InterPro"/>
</dbReference>
<dbReference type="Pfam" id="PF13401">
    <property type="entry name" value="AAA_22"/>
    <property type="match status" value="1"/>
</dbReference>
<feature type="domain" description="Cdc6 AAA+ ATPase-type lid" evidence="7">
    <location>
        <begin position="194"/>
        <end position="257"/>
    </location>
</feature>
<gene>
    <name evidence="8" type="ORF">OXIME_001418</name>
</gene>
<proteinExistence type="inferred from homology"/>
<evidence type="ECO:0000256" key="2">
    <source>
        <dbReference type="ARBA" id="ARBA00022705"/>
    </source>
</evidence>
<reference evidence="8 9" key="1">
    <citation type="submission" date="2023-09" db="EMBL/GenBank/DDBJ databases">
        <authorList>
            <person name="Golyshina O.V."/>
            <person name="Lunev E.A."/>
            <person name="Bargiela R."/>
            <person name="Gaines M.C."/>
            <person name="Daum B."/>
            <person name="Bale N.J."/>
            <person name="Koenen M."/>
            <person name="Sinninghe Damst J.S."/>
            <person name="Yakimov M."/>
            <person name="Golyshin P.N."/>
        </authorList>
    </citation>
    <scope>NUCLEOTIDE SEQUENCE [LARGE SCALE GENOMIC DNA]</scope>
    <source>
        <strain evidence="8 9">M1</strain>
    </source>
</reference>
<dbReference type="SUPFAM" id="SSF46785">
    <property type="entry name" value="Winged helix' DNA-binding domain"/>
    <property type="match status" value="1"/>
</dbReference>
<dbReference type="InterPro" id="IPR036388">
    <property type="entry name" value="WH-like_DNA-bd_sf"/>
</dbReference>
<dbReference type="PANTHER" id="PTHR10763:SF26">
    <property type="entry name" value="CELL DIVISION CONTROL PROTEIN 6 HOMOLOG"/>
    <property type="match status" value="1"/>
</dbReference>
<sequence>MIVKNSEPLDFSYTPSKLPFREKELADIRKILIDPIKSGVYTNLVIYGDSGTGKTVSVKFLIREEKNPLMIYENALSFGSLKILLLDVINRLGGITANRSLPYKDIFRIIKKSLETRRTGLVLVIDEAVNILRNDSEGFYNLLRARELYSVPVSTVMISIDNPLMYMTRDDRRSVGIFSSLRFQRYNQDELYGIIEERSRLSLVETSYTPDILYFISEIAQQFGSGRVAIELLQKSAYISEYRKSDMLENEDVRAAKALINPYITESKLAELDIDELVVLLSICRCLMNETETQVSSIILQTDSFCEQYEMKKMDSSKIYRIVKKLETIGIIDGRIVGNGDRKGVSKLIGISDVPVAVLKEKIEKIIENIL</sequence>
<evidence type="ECO:0000256" key="4">
    <source>
        <dbReference type="ARBA" id="ARBA00022840"/>
    </source>
</evidence>
<keyword evidence="9" id="KW-1185">Reference proteome</keyword>
<dbReference type="GeneID" id="95968156"/>
<keyword evidence="2" id="KW-0235">DNA replication</keyword>
<evidence type="ECO:0000313" key="9">
    <source>
        <dbReference type="Proteomes" id="UP001451606"/>
    </source>
</evidence>
<dbReference type="Pfam" id="PF09079">
    <property type="entry name" value="WHD_Cdc6"/>
    <property type="match status" value="1"/>
</dbReference>
<dbReference type="PANTHER" id="PTHR10763">
    <property type="entry name" value="CELL DIVISION CONTROL PROTEIN 6-RELATED"/>
    <property type="match status" value="1"/>
</dbReference>
<evidence type="ECO:0000256" key="3">
    <source>
        <dbReference type="ARBA" id="ARBA00022741"/>
    </source>
</evidence>
<dbReference type="InterPro" id="IPR036390">
    <property type="entry name" value="WH_DNA-bd_sf"/>
</dbReference>
<dbReference type="Gene3D" id="1.10.8.60">
    <property type="match status" value="1"/>
</dbReference>
<evidence type="ECO:0000259" key="5">
    <source>
        <dbReference type="Pfam" id="PF09079"/>
    </source>
</evidence>
<dbReference type="InterPro" id="IPR027417">
    <property type="entry name" value="P-loop_NTPase"/>
</dbReference>
<dbReference type="Pfam" id="PF22703">
    <property type="entry name" value="Cdc6_lid"/>
    <property type="match status" value="1"/>
</dbReference>
<evidence type="ECO:0000256" key="1">
    <source>
        <dbReference type="ARBA" id="ARBA00006184"/>
    </source>
</evidence>
<dbReference type="RefSeq" id="WP_393971160.1">
    <property type="nucleotide sequence ID" value="NZ_CP133772.1"/>
</dbReference>
<evidence type="ECO:0000313" key="8">
    <source>
        <dbReference type="EMBL" id="WYY00833.1"/>
    </source>
</evidence>
<dbReference type="Proteomes" id="UP001451606">
    <property type="component" value="Chromosome"/>
</dbReference>
<dbReference type="InterPro" id="IPR015163">
    <property type="entry name" value="Cdc6_C"/>
</dbReference>
<dbReference type="Gene3D" id="1.10.10.10">
    <property type="entry name" value="Winged helix-like DNA-binding domain superfamily/Winged helix DNA-binding domain"/>
    <property type="match status" value="1"/>
</dbReference>
<dbReference type="InterPro" id="IPR055237">
    <property type="entry name" value="Cdc6_lid"/>
</dbReference>
<accession>A0AAX4NIL3</accession>
<evidence type="ECO:0000259" key="7">
    <source>
        <dbReference type="Pfam" id="PF22703"/>
    </source>
</evidence>
<dbReference type="Gene3D" id="3.40.50.300">
    <property type="entry name" value="P-loop containing nucleotide triphosphate hydrolases"/>
    <property type="match status" value="1"/>
</dbReference>
<dbReference type="KEGG" id="omr:OXIME_001418"/>
<dbReference type="GO" id="GO:0005524">
    <property type="term" value="F:ATP binding"/>
    <property type="evidence" value="ECO:0007669"/>
    <property type="project" value="UniProtKB-KW"/>
</dbReference>
<dbReference type="AlphaFoldDB" id="A0AAX4NIL3"/>
<name>A0AAX4NIL3_9ARCH</name>
<dbReference type="SUPFAM" id="SSF52540">
    <property type="entry name" value="P-loop containing nucleoside triphosphate hydrolases"/>
    <property type="match status" value="1"/>
</dbReference>
<evidence type="ECO:0000259" key="6">
    <source>
        <dbReference type="Pfam" id="PF13401"/>
    </source>
</evidence>
<keyword evidence="3" id="KW-0547">Nucleotide-binding</keyword>
<comment type="similarity">
    <text evidence="1">Belongs to the CDC6/cdc18 family.</text>
</comment>
<dbReference type="GO" id="GO:0006260">
    <property type="term" value="P:DNA replication"/>
    <property type="evidence" value="ECO:0007669"/>
    <property type="project" value="UniProtKB-KW"/>
</dbReference>
<feature type="domain" description="ORC1/DEAH AAA+ ATPase" evidence="6">
    <location>
        <begin position="43"/>
        <end position="145"/>
    </location>
</feature>
<feature type="domain" description="Cdc6 C-terminal" evidence="5">
    <location>
        <begin position="271"/>
        <end position="353"/>
    </location>
</feature>
<keyword evidence="4" id="KW-0067">ATP-binding</keyword>
<dbReference type="InterPro" id="IPR050311">
    <property type="entry name" value="ORC1/CDC6"/>
</dbReference>
<protein>
    <submittedName>
        <fullName evidence="8">Orc1/cdc6 family replication initiation protein</fullName>
    </submittedName>
</protein>
<dbReference type="EMBL" id="CP133772">
    <property type="protein sequence ID" value="WYY00833.1"/>
    <property type="molecule type" value="Genomic_DNA"/>
</dbReference>
<dbReference type="InterPro" id="IPR049945">
    <property type="entry name" value="AAA_22"/>
</dbReference>
<organism evidence="8 9">
    <name type="scientific">Oxyplasma meridianum</name>
    <dbReference type="NCBI Taxonomy" id="3073602"/>
    <lineage>
        <taxon>Archaea</taxon>
        <taxon>Methanobacteriati</taxon>
        <taxon>Thermoplasmatota</taxon>
        <taxon>Thermoplasmata</taxon>
        <taxon>Thermoplasmatales</taxon>
        <taxon>Thermoplasmataceae</taxon>
        <taxon>Oxyplasma</taxon>
    </lineage>
</organism>